<protein>
    <recommendedName>
        <fullName evidence="4">Secreted protein</fullName>
    </recommendedName>
</protein>
<evidence type="ECO:0000313" key="3">
    <source>
        <dbReference type="Proteomes" id="UP001236585"/>
    </source>
</evidence>
<accession>A0ABY8VWX1</accession>
<keyword evidence="3" id="KW-1185">Reference proteome</keyword>
<feature type="region of interest" description="Disordered" evidence="1">
    <location>
        <begin position="98"/>
        <end position="120"/>
    </location>
</feature>
<evidence type="ECO:0000256" key="1">
    <source>
        <dbReference type="SAM" id="MobiDB-lite"/>
    </source>
</evidence>
<sequence>MWEILAVLLLIAIMVSLVAPRLFRRGPGAGSLSGTLLITGVSPKPDATGEQYVTITGVIDGPTVSDYTVYQRMTADVDKWPSVGELRPVVYSERNPEKWAFAPAEPPEAPDPPDAPHPSG</sequence>
<evidence type="ECO:0000313" key="2">
    <source>
        <dbReference type="EMBL" id="WIM87992.1"/>
    </source>
</evidence>
<organism evidence="2 3">
    <name type="scientific">Candidatus Mycobacterium wuenschmannii</name>
    <dbReference type="NCBI Taxonomy" id="3027808"/>
    <lineage>
        <taxon>Bacteria</taxon>
        <taxon>Bacillati</taxon>
        <taxon>Actinomycetota</taxon>
        <taxon>Actinomycetes</taxon>
        <taxon>Mycobacteriales</taxon>
        <taxon>Mycobacteriaceae</taxon>
        <taxon>Mycobacterium</taxon>
    </lineage>
</organism>
<evidence type="ECO:0008006" key="4">
    <source>
        <dbReference type="Google" id="ProtNLM"/>
    </source>
</evidence>
<gene>
    <name evidence="2" type="ORF">PT015_00155</name>
</gene>
<reference evidence="2 3" key="1">
    <citation type="journal article" date="2023" name="Microbiol. Resour. Announc.">
        <title>Complete Genome Sequence of Mycobacterium wuenschmanii, a novel Nontuberculous Mycobacterium Isolated from a captive population of Amazon Milk Frogs.</title>
        <authorList>
            <person name="Hicks J."/>
            <person name="Zeineldin M."/>
            <person name="Ward H."/>
            <person name="Wuenschmann A."/>
            <person name="Camp P."/>
            <person name="Farrell D."/>
            <person name="Lehman K."/>
            <person name="Thacker T."/>
            <person name="Cuthbert E."/>
        </authorList>
    </citation>
    <scope>NUCLEOTIDE SEQUENCE [LARGE SCALE GENOMIC DNA]</scope>
    <source>
        <strain evidence="2 3">Wuenschmanii</strain>
    </source>
</reference>
<dbReference type="RefSeq" id="WP_285187967.1">
    <property type="nucleotide sequence ID" value="NZ_CP126981.1"/>
</dbReference>
<dbReference type="EMBL" id="CP126981">
    <property type="protein sequence ID" value="WIM87992.1"/>
    <property type="molecule type" value="Genomic_DNA"/>
</dbReference>
<proteinExistence type="predicted"/>
<feature type="compositionally biased region" description="Pro residues" evidence="1">
    <location>
        <begin position="104"/>
        <end position="120"/>
    </location>
</feature>
<name>A0ABY8VWX1_9MYCO</name>
<dbReference type="Proteomes" id="UP001236585">
    <property type="component" value="Chromosome"/>
</dbReference>